<evidence type="ECO:0000256" key="2">
    <source>
        <dbReference type="ARBA" id="ARBA00010330"/>
    </source>
</evidence>
<comment type="caution">
    <text evidence="11">The sequence shown here is derived from an EMBL/GenBank/DDBJ whole genome shotgun (WGS) entry which is preliminary data.</text>
</comment>
<feature type="region of interest" description="Disordered" evidence="8">
    <location>
        <begin position="177"/>
        <end position="301"/>
    </location>
</feature>
<feature type="compositionally biased region" description="Low complexity" evidence="8">
    <location>
        <begin position="1102"/>
        <end position="1113"/>
    </location>
</feature>
<keyword evidence="5 7" id="KW-0539">Nucleus</keyword>
<evidence type="ECO:0000256" key="8">
    <source>
        <dbReference type="SAM" id="MobiDB-lite"/>
    </source>
</evidence>
<dbReference type="EMBL" id="JALJOR010000004">
    <property type="protein sequence ID" value="KAK9817926.1"/>
    <property type="molecule type" value="Genomic_DNA"/>
</dbReference>
<dbReference type="SUPFAM" id="SSF52172">
    <property type="entry name" value="CheY-like"/>
    <property type="match status" value="1"/>
</dbReference>
<dbReference type="Proteomes" id="UP001489004">
    <property type="component" value="Unassembled WGS sequence"/>
</dbReference>
<comment type="subcellular location">
    <subcellularLocation>
        <location evidence="1 7">Nucleus</location>
    </subcellularLocation>
</comment>
<feature type="compositionally biased region" description="Polar residues" evidence="8">
    <location>
        <begin position="857"/>
        <end position="876"/>
    </location>
</feature>
<dbReference type="SMART" id="SM00448">
    <property type="entry name" value="REC"/>
    <property type="match status" value="1"/>
</dbReference>
<dbReference type="GO" id="GO:0000160">
    <property type="term" value="P:phosphorelay signal transduction system"/>
    <property type="evidence" value="ECO:0007669"/>
    <property type="project" value="UniProtKB-KW"/>
</dbReference>
<dbReference type="GO" id="GO:0048511">
    <property type="term" value="P:rhythmic process"/>
    <property type="evidence" value="ECO:0007669"/>
    <property type="project" value="UniProtKB-KW"/>
</dbReference>
<feature type="region of interest" description="Disordered" evidence="8">
    <location>
        <begin position="703"/>
        <end position="728"/>
    </location>
</feature>
<feature type="compositionally biased region" description="Polar residues" evidence="8">
    <location>
        <begin position="431"/>
        <end position="440"/>
    </location>
</feature>
<keyword evidence="3" id="KW-0902">Two-component regulatory system</keyword>
<evidence type="ECO:0000259" key="9">
    <source>
        <dbReference type="PROSITE" id="PS50110"/>
    </source>
</evidence>
<feature type="compositionally biased region" description="Gly residues" evidence="8">
    <location>
        <begin position="255"/>
        <end position="277"/>
    </location>
</feature>
<proteinExistence type="inferred from homology"/>
<feature type="compositionally biased region" description="Low complexity" evidence="8">
    <location>
        <begin position="245"/>
        <end position="254"/>
    </location>
</feature>
<dbReference type="Pfam" id="PF06203">
    <property type="entry name" value="CCT"/>
    <property type="match status" value="1"/>
</dbReference>
<feature type="compositionally biased region" description="Polar residues" evidence="8">
    <location>
        <begin position="709"/>
        <end position="721"/>
    </location>
</feature>
<evidence type="ECO:0000256" key="5">
    <source>
        <dbReference type="ARBA" id="ARBA00023242"/>
    </source>
</evidence>
<evidence type="ECO:0000313" key="12">
    <source>
        <dbReference type="Proteomes" id="UP001489004"/>
    </source>
</evidence>
<feature type="region of interest" description="Disordered" evidence="8">
    <location>
        <begin position="408"/>
        <end position="440"/>
    </location>
</feature>
<dbReference type="AlphaFoldDB" id="A0AAW1Q7K7"/>
<feature type="compositionally biased region" description="Low complexity" evidence="8">
    <location>
        <begin position="183"/>
        <end position="192"/>
    </location>
</feature>
<gene>
    <name evidence="11" type="ORF">WJX72_004443</name>
</gene>
<dbReference type="PANTHER" id="PTHR43874">
    <property type="entry name" value="TWO-COMPONENT RESPONSE REGULATOR"/>
    <property type="match status" value="1"/>
</dbReference>
<name>A0AAW1Q7K7_9CHLO</name>
<dbReference type="InterPro" id="IPR011006">
    <property type="entry name" value="CheY-like_superfamily"/>
</dbReference>
<dbReference type="Gene3D" id="3.40.50.2300">
    <property type="match status" value="1"/>
</dbReference>
<feature type="compositionally biased region" description="Polar residues" evidence="8">
    <location>
        <begin position="284"/>
        <end position="301"/>
    </location>
</feature>
<feature type="compositionally biased region" description="Acidic residues" evidence="8">
    <location>
        <begin position="986"/>
        <end position="1013"/>
    </location>
</feature>
<dbReference type="PROSITE" id="PS51017">
    <property type="entry name" value="CCT"/>
    <property type="match status" value="1"/>
</dbReference>
<comment type="similarity">
    <text evidence="2">Belongs to the ARR-like family.</text>
</comment>
<feature type="compositionally biased region" description="Polar residues" evidence="8">
    <location>
        <begin position="818"/>
        <end position="829"/>
    </location>
</feature>
<evidence type="ECO:0000256" key="7">
    <source>
        <dbReference type="PROSITE-ProRule" id="PRU00357"/>
    </source>
</evidence>
<dbReference type="InterPro" id="IPR001789">
    <property type="entry name" value="Sig_transdc_resp-reg_receiver"/>
</dbReference>
<feature type="region of interest" description="Disordered" evidence="8">
    <location>
        <begin position="465"/>
        <end position="492"/>
    </location>
</feature>
<sequence>MMHINRAEGEGGALLPHPKTLVPQQLHVLLVESKTSCRQSLVSLLHQCLYQVTAVKTGQEALQLLQKQQDLEDGLPFDLILKEHEPPAVNACRLLRKVLGDEVLRRVPVVVMSSQDDRDVVMKCLHLGAADYLIKPLRLNEFRNIWTRVWWRRVVHTFTPPAALEFGVAANPVPELRLHGYPSPSHSLSSTSQETKCDEEDEPTSKEGSAPDGSGNGSKDGNGSSRNQQLKTGHGSNGGNSATKNGSNVVNGHGSNTGKGSNNGNGSNHGSGNGNGSNGNDNSATKNGHANYGSNGNGASTTQARNEAIALQGTAEGKQHYPAVYAGPSSGTGVGASTSAVPSNAALGQTSCSAVVDAQLQGGYVSNGVHSRIHSNGHAGSTVQAGSPASAALQGTAEVAQGFRAWVSPSRESGRKRTASEMASGVEQPAVTRTKSSLMHTGSGRIQEIPEMRAVNNMPYSSLNPNAQAGKSGSGSLAFNTLGSNGSGNASEDTQIAAGVRRPTATPANAGNFATASPAFNNSGAANSKLLSTMASGTLGSATGSGLGSSGGMSSANLLNMSGQVGPLAQRTQLGGRWPSNPAQQHMQQRLQAQRAEAAAAVAHAQQQMGPQMTPQMTPSMHGYPPPGSYMPFDMSGHMLQPPANYSPMSYPWGMAGRQATEAESYYQAYGQHQLMAAQQAAAAGQMQQAQLAQAQQASRAQQASLQAPQTSAAQGMSRSDLQAAHQMQGQIQAVQQAQQAHQQALGAMMYPQGYPNYMMGPYAMGGTGMPPGYQSWQPPPNWARQMSQQPSQPSPQAHPQASQQQQSKQQPLPTSRKAGTSNLKSHTSMPVGHARPLSTSGKEAPRRPHSTAAGGATTNTPIGHQANTGATSKATTMPVEGSPSEPSHKDRRMQALHKFKQKRKNLNFTKKIRYESRKQLAQARPRVKGQFVRVPPVDGADDGKAKKTSAKAAKLAKAAALAQAEGHAALDMAASPSAAVAEKDGLEDDAEVEFVDEDDEYDEVDEDEDEQLDANGLNVAMQAAAEDEEEEDVVNSRQDMTASKEVSHPSARMHASSGGYAHHGHRSGASGGQGCSRGDVSLRHLHVSGQNAKANTAANRNGSDSGSNSPDDGGSGPPTTQQ</sequence>
<feature type="domain" description="Response regulatory" evidence="9">
    <location>
        <begin position="27"/>
        <end position="150"/>
    </location>
</feature>
<feature type="region of interest" description="Disordered" evidence="8">
    <location>
        <begin position="774"/>
        <end position="892"/>
    </location>
</feature>
<evidence type="ECO:0000256" key="3">
    <source>
        <dbReference type="ARBA" id="ARBA00023012"/>
    </source>
</evidence>
<reference evidence="11 12" key="1">
    <citation type="journal article" date="2024" name="Nat. Commun.">
        <title>Phylogenomics reveals the evolutionary origins of lichenization in chlorophyte algae.</title>
        <authorList>
            <person name="Puginier C."/>
            <person name="Libourel C."/>
            <person name="Otte J."/>
            <person name="Skaloud P."/>
            <person name="Haon M."/>
            <person name="Grisel S."/>
            <person name="Petersen M."/>
            <person name="Berrin J.G."/>
            <person name="Delaux P.M."/>
            <person name="Dal Grande F."/>
            <person name="Keller J."/>
        </authorList>
    </citation>
    <scope>NUCLEOTIDE SEQUENCE [LARGE SCALE GENOMIC DNA]</scope>
    <source>
        <strain evidence="11 12">SAG 2043</strain>
    </source>
</reference>
<feature type="compositionally biased region" description="Low complexity" evidence="8">
    <location>
        <begin position="786"/>
        <end position="812"/>
    </location>
</feature>
<evidence type="ECO:0000256" key="1">
    <source>
        <dbReference type="ARBA" id="ARBA00004123"/>
    </source>
</evidence>
<evidence type="ECO:0000256" key="6">
    <source>
        <dbReference type="PROSITE-ProRule" id="PRU00169"/>
    </source>
</evidence>
<evidence type="ECO:0000256" key="4">
    <source>
        <dbReference type="ARBA" id="ARBA00023108"/>
    </source>
</evidence>
<dbReference type="PANTHER" id="PTHR43874:SF1">
    <property type="entry name" value="TWO-COMPONENT RESPONSE REGULATOR-LIKE APRR1"/>
    <property type="match status" value="1"/>
</dbReference>
<keyword evidence="4" id="KW-0090">Biological rhythms</keyword>
<evidence type="ECO:0000259" key="10">
    <source>
        <dbReference type="PROSITE" id="PS51017"/>
    </source>
</evidence>
<dbReference type="GO" id="GO:0005634">
    <property type="term" value="C:nucleus"/>
    <property type="evidence" value="ECO:0007669"/>
    <property type="project" value="UniProtKB-SubCell"/>
</dbReference>
<dbReference type="InterPro" id="IPR045279">
    <property type="entry name" value="ARR-like"/>
</dbReference>
<organism evidence="11 12">
    <name type="scientific">[Myrmecia] bisecta</name>
    <dbReference type="NCBI Taxonomy" id="41462"/>
    <lineage>
        <taxon>Eukaryota</taxon>
        <taxon>Viridiplantae</taxon>
        <taxon>Chlorophyta</taxon>
        <taxon>core chlorophytes</taxon>
        <taxon>Trebouxiophyceae</taxon>
        <taxon>Trebouxiales</taxon>
        <taxon>Trebouxiaceae</taxon>
        <taxon>Myrmecia</taxon>
    </lineage>
</organism>
<feature type="compositionally biased region" description="Polar residues" evidence="8">
    <location>
        <begin position="1089"/>
        <end position="1101"/>
    </location>
</feature>
<keyword evidence="12" id="KW-1185">Reference proteome</keyword>
<dbReference type="PROSITE" id="PS50110">
    <property type="entry name" value="RESPONSE_REGULATORY"/>
    <property type="match status" value="1"/>
</dbReference>
<dbReference type="Pfam" id="PF00072">
    <property type="entry name" value="Response_reg"/>
    <property type="match status" value="1"/>
</dbReference>
<accession>A0AAW1Q7K7</accession>
<evidence type="ECO:0000313" key="11">
    <source>
        <dbReference type="EMBL" id="KAK9817926.1"/>
    </source>
</evidence>
<feature type="region of interest" description="Disordered" evidence="8">
    <location>
        <begin position="979"/>
        <end position="1123"/>
    </location>
</feature>
<dbReference type="InterPro" id="IPR010402">
    <property type="entry name" value="CCT_domain"/>
</dbReference>
<dbReference type="GO" id="GO:0009736">
    <property type="term" value="P:cytokinin-activated signaling pathway"/>
    <property type="evidence" value="ECO:0007669"/>
    <property type="project" value="InterPro"/>
</dbReference>
<comment type="caution">
    <text evidence="6">Lacks conserved residue(s) required for the propagation of feature annotation.</text>
</comment>
<evidence type="ECO:0008006" key="13">
    <source>
        <dbReference type="Google" id="ProtNLM"/>
    </source>
</evidence>
<feature type="domain" description="CCT" evidence="10">
    <location>
        <begin position="893"/>
        <end position="935"/>
    </location>
</feature>
<protein>
    <recommendedName>
        <fullName evidence="13">Pseudo-response regulator 1</fullName>
    </recommendedName>
</protein>